<feature type="region of interest" description="Disordered" evidence="5">
    <location>
        <begin position="225"/>
        <end position="304"/>
    </location>
</feature>
<feature type="compositionally biased region" description="Basic and acidic residues" evidence="5">
    <location>
        <begin position="129"/>
        <end position="149"/>
    </location>
</feature>
<dbReference type="PROSITE" id="PS50115">
    <property type="entry name" value="ARFGAP"/>
    <property type="match status" value="1"/>
</dbReference>
<dbReference type="PRINTS" id="PR00405">
    <property type="entry name" value="REVINTRACTNG"/>
</dbReference>
<dbReference type="AlphaFoldDB" id="A0A6A1ULQ5"/>
<feature type="compositionally biased region" description="Low complexity" evidence="5">
    <location>
        <begin position="171"/>
        <end position="190"/>
    </location>
</feature>
<dbReference type="SMART" id="SM00105">
    <property type="entry name" value="ArfGap"/>
    <property type="match status" value="1"/>
</dbReference>
<gene>
    <name evidence="7" type="ORF">CJ030_MR0G003767</name>
</gene>
<feature type="compositionally biased region" description="Polar residues" evidence="5">
    <location>
        <begin position="346"/>
        <end position="356"/>
    </location>
</feature>
<dbReference type="Gene3D" id="1.10.220.150">
    <property type="entry name" value="Arf GTPase activating protein"/>
    <property type="match status" value="1"/>
</dbReference>
<keyword evidence="2 4" id="KW-0863">Zinc-finger</keyword>
<dbReference type="Pfam" id="PF01412">
    <property type="entry name" value="ArfGap"/>
    <property type="match status" value="1"/>
</dbReference>
<feature type="compositionally biased region" description="Basic and acidic residues" evidence="5">
    <location>
        <begin position="193"/>
        <end position="203"/>
    </location>
</feature>
<feature type="region of interest" description="Disordered" evidence="5">
    <location>
        <begin position="129"/>
        <end position="204"/>
    </location>
</feature>
<keyword evidence="8" id="KW-1185">Reference proteome</keyword>
<evidence type="ECO:0000313" key="8">
    <source>
        <dbReference type="Proteomes" id="UP000516437"/>
    </source>
</evidence>
<name>A0A6A1ULQ5_9ROSI</name>
<evidence type="ECO:0000256" key="1">
    <source>
        <dbReference type="ARBA" id="ARBA00022723"/>
    </source>
</evidence>
<dbReference type="SUPFAM" id="SSF57863">
    <property type="entry name" value="ArfGap/RecO-like zinc finger"/>
    <property type="match status" value="1"/>
</dbReference>
<feature type="region of interest" description="Disordered" evidence="5">
    <location>
        <begin position="726"/>
        <end position="745"/>
    </location>
</feature>
<reference evidence="7 8" key="1">
    <citation type="journal article" date="2019" name="Plant Biotechnol. J.">
        <title>The red bayberry genome and genetic basis of sex determination.</title>
        <authorList>
            <person name="Jia H.M."/>
            <person name="Jia H.J."/>
            <person name="Cai Q.L."/>
            <person name="Wang Y."/>
            <person name="Zhao H.B."/>
            <person name="Yang W.F."/>
            <person name="Wang G.Y."/>
            <person name="Li Y.H."/>
            <person name="Zhan D.L."/>
            <person name="Shen Y.T."/>
            <person name="Niu Q.F."/>
            <person name="Chang L."/>
            <person name="Qiu J."/>
            <person name="Zhao L."/>
            <person name="Xie H.B."/>
            <person name="Fu W.Y."/>
            <person name="Jin J."/>
            <person name="Li X.W."/>
            <person name="Jiao Y."/>
            <person name="Zhou C.C."/>
            <person name="Tu T."/>
            <person name="Chai C.Y."/>
            <person name="Gao J.L."/>
            <person name="Fan L.J."/>
            <person name="van de Weg E."/>
            <person name="Wang J.Y."/>
            <person name="Gao Z.S."/>
        </authorList>
    </citation>
    <scope>NUCLEOTIDE SEQUENCE [LARGE SCALE GENOMIC DNA]</scope>
    <source>
        <tissue evidence="7">Leaves</tissue>
    </source>
</reference>
<dbReference type="InterPro" id="IPR044820">
    <property type="entry name" value="AGD14-like"/>
</dbReference>
<keyword evidence="1" id="KW-0479">Metal-binding</keyword>
<dbReference type="PANTHER" id="PTHR46085">
    <property type="entry name" value="ARFGAP/RECO-RELATED"/>
    <property type="match status" value="1"/>
</dbReference>
<sequence>MANRLKEDEKNERIIRGLLKLPENRRCINCNSLGPQYVCTNFWTFVCTNCSGIHREFTHRVKSVSMAKFTSQEVAALQEGGNQRAKEIYFKEWDPQRHSFPESSNVERLRDFLKHVYVDRRYTGEKNYDKAPRAKMGEKEDSYENRRIDAYQGGSRSPPYEDRFERRYSDRSSPGGRSPGGRSFDGRSPGYDQESRQFGDYRKSPVRPEIINDWRREDRFGNERKFEDRRESDGDSKLGGRSPEQPKDTNLSSPPVVRPVREILGDNVIPLRISEPPKGGRTANGSAVTQRTASSSSLVSSNGNPAEIKVENAVSLIDFDADPEPPPAAAVPQAQQTSATQPSAHPATSGSDNNWASFDVAPEAKVSQVPSNANSLQSVLSQLTVSASGAPGGVGSLTTAPNGNVTMLPIAGGSAVAPVGNTAGLPFAAGASVSVPIQSLSMLPPGASANAPGLTQMLPVNGGNPVVKIQGSGQWPNMQHQQPSFFPATGSQSTAQQYAPSVDVASSNQQWNFSLAPNAQGLSSTPVTQAPRAVSKLAHVPASSDVSQPSVVELKSSARKELPADIFTAMYPSYPAQYSAWQRGPPHGMGFNIQYNTAVPVANFQQSKSPNPFDFNSEPPSVHAPTFPSMSSLQGALPNVPSAPGLIRTSSFGTPPSMWMQPQASPYTTALPPQAPSYASAVPPRIYMGQEVANTMPPSRHQGVGGFGNDGAAFGSSNMDQQLAGRFSAPATPNPYSSVGGNPFG</sequence>
<dbReference type="FunFam" id="1.10.220.150:FF:000005">
    <property type="entry name" value="Arf-GAP domain and FG repeat-containing protein 1"/>
    <property type="match status" value="1"/>
</dbReference>
<evidence type="ECO:0000256" key="2">
    <source>
        <dbReference type="ARBA" id="ARBA00022771"/>
    </source>
</evidence>
<feature type="compositionally biased region" description="Polar residues" evidence="5">
    <location>
        <begin position="283"/>
        <end position="293"/>
    </location>
</feature>
<protein>
    <submittedName>
        <fullName evidence="7">Putative ADP-ribosylation factor GTPase-activating protein AGD14</fullName>
    </submittedName>
</protein>
<dbReference type="GO" id="GO:0008270">
    <property type="term" value="F:zinc ion binding"/>
    <property type="evidence" value="ECO:0007669"/>
    <property type="project" value="UniProtKB-KW"/>
</dbReference>
<feature type="domain" description="Arf-GAP" evidence="6">
    <location>
        <begin position="12"/>
        <end position="130"/>
    </location>
</feature>
<dbReference type="InterPro" id="IPR038508">
    <property type="entry name" value="ArfGAP_dom_sf"/>
</dbReference>
<comment type="caution">
    <text evidence="7">The sequence shown here is derived from an EMBL/GenBank/DDBJ whole genome shotgun (WGS) entry which is preliminary data.</text>
</comment>
<evidence type="ECO:0000256" key="3">
    <source>
        <dbReference type="ARBA" id="ARBA00022833"/>
    </source>
</evidence>
<dbReference type="Proteomes" id="UP000516437">
    <property type="component" value="Unassembled WGS sequence"/>
</dbReference>
<dbReference type="EMBL" id="RXIC02000069">
    <property type="protein sequence ID" value="KAB1201414.1"/>
    <property type="molecule type" value="Genomic_DNA"/>
</dbReference>
<evidence type="ECO:0000313" key="7">
    <source>
        <dbReference type="EMBL" id="KAB1201414.1"/>
    </source>
</evidence>
<dbReference type="CDD" id="cd08838">
    <property type="entry name" value="ArfGap_AGFG"/>
    <property type="match status" value="1"/>
</dbReference>
<evidence type="ECO:0000256" key="4">
    <source>
        <dbReference type="PROSITE-ProRule" id="PRU00288"/>
    </source>
</evidence>
<proteinExistence type="predicted"/>
<evidence type="ECO:0000256" key="5">
    <source>
        <dbReference type="SAM" id="MobiDB-lite"/>
    </source>
</evidence>
<dbReference type="PANTHER" id="PTHR46085:SF3">
    <property type="entry name" value="ARF GTPASE ACTIVATING PROTEIN"/>
    <property type="match status" value="1"/>
</dbReference>
<evidence type="ECO:0000259" key="6">
    <source>
        <dbReference type="PROSITE" id="PS50115"/>
    </source>
</evidence>
<accession>A0A6A1ULQ5</accession>
<dbReference type="InterPro" id="IPR037278">
    <property type="entry name" value="ARFGAP/RecO"/>
</dbReference>
<feature type="compositionally biased region" description="Low complexity" evidence="5">
    <location>
        <begin position="330"/>
        <end position="344"/>
    </location>
</feature>
<feature type="region of interest" description="Disordered" evidence="5">
    <location>
        <begin position="318"/>
        <end position="356"/>
    </location>
</feature>
<feature type="compositionally biased region" description="Basic and acidic residues" evidence="5">
    <location>
        <begin position="159"/>
        <end position="170"/>
    </location>
</feature>
<organism evidence="7 8">
    <name type="scientific">Morella rubra</name>
    <name type="common">Chinese bayberry</name>
    <dbReference type="NCBI Taxonomy" id="262757"/>
    <lineage>
        <taxon>Eukaryota</taxon>
        <taxon>Viridiplantae</taxon>
        <taxon>Streptophyta</taxon>
        <taxon>Embryophyta</taxon>
        <taxon>Tracheophyta</taxon>
        <taxon>Spermatophyta</taxon>
        <taxon>Magnoliopsida</taxon>
        <taxon>eudicotyledons</taxon>
        <taxon>Gunneridae</taxon>
        <taxon>Pentapetalae</taxon>
        <taxon>rosids</taxon>
        <taxon>fabids</taxon>
        <taxon>Fagales</taxon>
        <taxon>Myricaceae</taxon>
        <taxon>Morella</taxon>
    </lineage>
</organism>
<feature type="compositionally biased region" description="Polar residues" evidence="5">
    <location>
        <begin position="734"/>
        <end position="745"/>
    </location>
</feature>
<keyword evidence="3" id="KW-0862">Zinc</keyword>
<dbReference type="InterPro" id="IPR001164">
    <property type="entry name" value="ArfGAP_dom"/>
</dbReference>
<feature type="compositionally biased region" description="Basic and acidic residues" evidence="5">
    <location>
        <begin position="225"/>
        <end position="238"/>
    </location>
</feature>
<dbReference type="GO" id="GO:0005096">
    <property type="term" value="F:GTPase activator activity"/>
    <property type="evidence" value="ECO:0007669"/>
    <property type="project" value="InterPro"/>
</dbReference>
<dbReference type="OrthoDB" id="6036at2759"/>